<sequence>MLERAESNCVTIIPTFEDNFCYVVEYSPGNALLIDPAEPSKVWPVVSQMPLKITHIMATHHHWDHSGGNNEMVKLLKERGEEKVEVVGGRKDAVEGKTISVGDVDELELGKFKVSFLETPGHTNGHICYYFDSADETMVFTGDCLFVGGCGKFFEGSADEMFGSFMKLAVLPRSTLVYVGHEYTISNYSFATKAVQTDAVAARAQWAAEKRANGEFTVPSTIGDEIDSNVFMMAVLEKEGVNGGVWGGFLTKCGCAAGSSFLPAELLGKVREAKDKNLLK</sequence>
<gene>
    <name evidence="7" type="ORF">TrLO_g7142</name>
</gene>
<dbReference type="GO" id="GO:0004416">
    <property type="term" value="F:hydroxyacylglutathione hydrolase activity"/>
    <property type="evidence" value="ECO:0007669"/>
    <property type="project" value="InterPro"/>
</dbReference>
<protein>
    <recommendedName>
        <fullName evidence="6">Metallo-beta-lactamase domain-containing protein</fullName>
    </recommendedName>
</protein>
<feature type="domain" description="Metallo-beta-lactamase" evidence="6">
    <location>
        <begin position="18"/>
        <end position="181"/>
    </location>
</feature>
<evidence type="ECO:0000256" key="4">
    <source>
        <dbReference type="ARBA" id="ARBA00022801"/>
    </source>
</evidence>
<dbReference type="InterPro" id="IPR001279">
    <property type="entry name" value="Metallo-B-lactamas"/>
</dbReference>
<dbReference type="SUPFAM" id="SSF56281">
    <property type="entry name" value="Metallo-hydrolase/oxidoreductase"/>
    <property type="match status" value="1"/>
</dbReference>
<dbReference type="NCBIfam" id="TIGR03413">
    <property type="entry name" value="GSH_gloB"/>
    <property type="match status" value="1"/>
</dbReference>
<dbReference type="PANTHER" id="PTHR11935">
    <property type="entry name" value="BETA LACTAMASE DOMAIN"/>
    <property type="match status" value="1"/>
</dbReference>
<dbReference type="Pfam" id="PF00753">
    <property type="entry name" value="Lactamase_B"/>
    <property type="match status" value="1"/>
</dbReference>
<dbReference type="InterPro" id="IPR036866">
    <property type="entry name" value="RibonucZ/Hydroxyglut_hydro"/>
</dbReference>
<dbReference type="GO" id="GO:0019243">
    <property type="term" value="P:methylglyoxal catabolic process to D-lactate via S-lactoyl-glutathione"/>
    <property type="evidence" value="ECO:0007669"/>
    <property type="project" value="InterPro"/>
</dbReference>
<evidence type="ECO:0000256" key="2">
    <source>
        <dbReference type="ARBA" id="ARBA00006759"/>
    </source>
</evidence>
<dbReference type="HAMAP" id="MF_01374">
    <property type="entry name" value="Glyoxalase_2"/>
    <property type="match status" value="1"/>
</dbReference>
<evidence type="ECO:0000256" key="3">
    <source>
        <dbReference type="ARBA" id="ARBA00022723"/>
    </source>
</evidence>
<accession>A0A9W7AH63</accession>
<name>A0A9W7AH63_9STRA</name>
<keyword evidence="8" id="KW-1185">Reference proteome</keyword>
<dbReference type="InterPro" id="IPR035680">
    <property type="entry name" value="Clx_II_MBL"/>
</dbReference>
<dbReference type="SMART" id="SM00849">
    <property type="entry name" value="Lactamase_B"/>
    <property type="match status" value="1"/>
</dbReference>
<organism evidence="7 8">
    <name type="scientific">Triparma laevis f. longispina</name>
    <dbReference type="NCBI Taxonomy" id="1714387"/>
    <lineage>
        <taxon>Eukaryota</taxon>
        <taxon>Sar</taxon>
        <taxon>Stramenopiles</taxon>
        <taxon>Ochrophyta</taxon>
        <taxon>Bolidophyceae</taxon>
        <taxon>Parmales</taxon>
        <taxon>Triparmaceae</taxon>
        <taxon>Triparma</taxon>
    </lineage>
</organism>
<dbReference type="GO" id="GO:0046872">
    <property type="term" value="F:metal ion binding"/>
    <property type="evidence" value="ECO:0007669"/>
    <property type="project" value="UniProtKB-KW"/>
</dbReference>
<dbReference type="InterPro" id="IPR017782">
    <property type="entry name" value="Hydroxyacylglutathione_Hdrlase"/>
</dbReference>
<evidence type="ECO:0000313" key="7">
    <source>
        <dbReference type="EMBL" id="GMH72192.1"/>
    </source>
</evidence>
<dbReference type="AlphaFoldDB" id="A0A9W7AH63"/>
<proteinExistence type="inferred from homology"/>
<dbReference type="Pfam" id="PF16123">
    <property type="entry name" value="HAGH_C"/>
    <property type="match status" value="1"/>
</dbReference>
<comment type="caution">
    <text evidence="7">The sequence shown here is derived from an EMBL/GenBank/DDBJ whole genome shotgun (WGS) entry which is preliminary data.</text>
</comment>
<comment type="cofactor">
    <cofactor evidence="1">
        <name>Zn(2+)</name>
        <dbReference type="ChEBI" id="CHEBI:29105"/>
    </cofactor>
</comment>
<evidence type="ECO:0000313" key="8">
    <source>
        <dbReference type="Proteomes" id="UP001165122"/>
    </source>
</evidence>
<dbReference type="PANTHER" id="PTHR11935:SF7">
    <property type="entry name" value="HYDROXYACYLGLUTATHIONE HYDROLASE 2, CHLOROPLASTIC-RELATED"/>
    <property type="match status" value="1"/>
</dbReference>
<dbReference type="OrthoDB" id="515692at2759"/>
<dbReference type="Gene3D" id="3.60.15.10">
    <property type="entry name" value="Ribonuclease Z/Hydroxyacylglutathione hydrolase-like"/>
    <property type="match status" value="1"/>
</dbReference>
<comment type="similarity">
    <text evidence="2">Belongs to the metallo-beta-lactamase superfamily. Glyoxalase II family.</text>
</comment>
<dbReference type="EMBL" id="BRXW01000650">
    <property type="protein sequence ID" value="GMH72192.1"/>
    <property type="molecule type" value="Genomic_DNA"/>
</dbReference>
<dbReference type="Proteomes" id="UP001165122">
    <property type="component" value="Unassembled WGS sequence"/>
</dbReference>
<reference evidence="8" key="1">
    <citation type="journal article" date="2023" name="Commun. Biol.">
        <title>Genome analysis of Parmales, the sister group of diatoms, reveals the evolutionary specialization of diatoms from phago-mixotrophs to photoautotrophs.</title>
        <authorList>
            <person name="Ban H."/>
            <person name="Sato S."/>
            <person name="Yoshikawa S."/>
            <person name="Yamada K."/>
            <person name="Nakamura Y."/>
            <person name="Ichinomiya M."/>
            <person name="Sato N."/>
            <person name="Blanc-Mathieu R."/>
            <person name="Endo H."/>
            <person name="Kuwata A."/>
            <person name="Ogata H."/>
        </authorList>
    </citation>
    <scope>NUCLEOTIDE SEQUENCE [LARGE SCALE GENOMIC DNA]</scope>
    <source>
        <strain evidence="8">NIES 3700</strain>
    </source>
</reference>
<evidence type="ECO:0000256" key="5">
    <source>
        <dbReference type="ARBA" id="ARBA00022833"/>
    </source>
</evidence>
<keyword evidence="4" id="KW-0378">Hydrolase</keyword>
<keyword evidence="5" id="KW-0862">Zinc</keyword>
<dbReference type="InterPro" id="IPR032282">
    <property type="entry name" value="HAGH_C"/>
</dbReference>
<dbReference type="CDD" id="cd07723">
    <property type="entry name" value="hydroxyacylglutathione_hydrolase_MBL-fold"/>
    <property type="match status" value="1"/>
</dbReference>
<evidence type="ECO:0000259" key="6">
    <source>
        <dbReference type="SMART" id="SM00849"/>
    </source>
</evidence>
<evidence type="ECO:0000256" key="1">
    <source>
        <dbReference type="ARBA" id="ARBA00001947"/>
    </source>
</evidence>
<keyword evidence="3" id="KW-0479">Metal-binding</keyword>